<evidence type="ECO:0000313" key="2">
    <source>
        <dbReference type="Proteomes" id="UP000509594"/>
    </source>
</evidence>
<dbReference type="InterPro" id="IPR019268">
    <property type="entry name" value="DUF2278"/>
</dbReference>
<dbReference type="OrthoDB" id="124156at2157"/>
<accession>A0A7D5I3A8</accession>
<gene>
    <name evidence="1" type="ORF">HWN40_00285</name>
</gene>
<organism evidence="1 2">
    <name type="scientific">Methanolobus zinderi</name>
    <dbReference type="NCBI Taxonomy" id="536044"/>
    <lineage>
        <taxon>Archaea</taxon>
        <taxon>Methanobacteriati</taxon>
        <taxon>Methanobacteriota</taxon>
        <taxon>Stenosarchaea group</taxon>
        <taxon>Methanomicrobia</taxon>
        <taxon>Methanosarcinales</taxon>
        <taxon>Methanosarcinaceae</taxon>
        <taxon>Methanolobus</taxon>
    </lineage>
</organism>
<proteinExistence type="predicted"/>
<dbReference type="Proteomes" id="UP000509594">
    <property type="component" value="Chromosome"/>
</dbReference>
<reference evidence="1 2" key="1">
    <citation type="submission" date="2020-06" db="EMBL/GenBank/DDBJ databases">
        <title>Methanolobus halotolerans sp. nov., isolated from a saline lake Tus in Siberia.</title>
        <authorList>
            <person name="Shen Y."/>
            <person name="Chen S.-C."/>
            <person name="Lai M.-C."/>
            <person name="Huang H.-H."/>
            <person name="Chiu H.-H."/>
            <person name="Tang S.-L."/>
            <person name="Rogozin D.Y."/>
            <person name="Degermendzhy A.G."/>
        </authorList>
    </citation>
    <scope>NUCLEOTIDE SEQUENCE [LARGE SCALE GENOMIC DNA]</scope>
    <source>
        <strain evidence="1 2">DSM 21339</strain>
    </source>
</reference>
<dbReference type="RefSeq" id="WP_176963884.1">
    <property type="nucleotide sequence ID" value="NZ_CP058215.1"/>
</dbReference>
<dbReference type="GeneID" id="55820066"/>
<protein>
    <submittedName>
        <fullName evidence="1">DUF2278 family protein</fullName>
    </submittedName>
</protein>
<dbReference type="Pfam" id="PF10042">
    <property type="entry name" value="DUF2278"/>
    <property type="match status" value="1"/>
</dbReference>
<dbReference type="InterPro" id="IPR036415">
    <property type="entry name" value="Lamin_tail_dom_sf"/>
</dbReference>
<name>A0A7D5I3A8_9EURY</name>
<dbReference type="SUPFAM" id="SSF74853">
    <property type="entry name" value="Lamin A/C globular tail domain"/>
    <property type="match status" value="1"/>
</dbReference>
<dbReference type="EMBL" id="CP058215">
    <property type="protein sequence ID" value="QLC48821.1"/>
    <property type="molecule type" value="Genomic_DNA"/>
</dbReference>
<dbReference type="AlphaFoldDB" id="A0A7D5I3A8"/>
<keyword evidence="2" id="KW-1185">Reference proteome</keyword>
<dbReference type="KEGG" id="mzi:HWN40_00285"/>
<evidence type="ECO:0000313" key="1">
    <source>
        <dbReference type="EMBL" id="QLC48821.1"/>
    </source>
</evidence>
<sequence length="345" mass="38598">MSLESYGVLKGRPKDWRYGTGRSPHFQILLHDGQMEHRIAVNVRSKVPPSELLYFVDENFDHPLLSGLKDLDTGFHSLENKKELSLDYVRGELFDLSAMETLNHNIPGPDNDLNEMIRDYIKEAISTKGTVYAFGKRWGPETFLQDSCFGFRPGSGIHDIHMNQGSLKKWRDDDAPFNDGGLLIHLPEKDRWVALFLAFQSQCFETDETTGHCKEEKSESGSDTKDISESIESCQCVVSAGTIRIIAALVDPASDDPGLEMITLFNASPDDVNIDDWTIVDANNRKSVLKGTIKACSGVKVHLSGKGAQLYKDGGSIGLFDEMGVMMHEVDYRKDDVRTGWMVVF</sequence>